<keyword evidence="8" id="KW-0067">ATP-binding</keyword>
<dbReference type="FunFam" id="3.30.930.10:FF:000002">
    <property type="entry name" value="Threonine--tRNA ligase"/>
    <property type="match status" value="1"/>
</dbReference>
<dbReference type="Pfam" id="PF03129">
    <property type="entry name" value="HGTP_anticodon"/>
    <property type="match status" value="1"/>
</dbReference>
<reference evidence="15" key="1">
    <citation type="submission" date="2017-05" db="EMBL/GenBank/DDBJ databases">
        <authorList>
            <person name="Macchi M."/>
            <person name="Festa S."/>
            <person name="Coppotelli B.M."/>
            <person name="Morelli I.S."/>
        </authorList>
    </citation>
    <scope>NUCLEOTIDE SEQUENCE [LARGE SCALE GENOMIC DNA]</scope>
    <source>
        <strain evidence="15">I</strain>
    </source>
</reference>
<evidence type="ECO:0000259" key="13">
    <source>
        <dbReference type="PROSITE" id="PS50862"/>
    </source>
</evidence>
<keyword evidence="9" id="KW-0648">Protein biosynthesis</keyword>
<dbReference type="InterPro" id="IPR002320">
    <property type="entry name" value="Thr-tRNA-ligase_IIa"/>
</dbReference>
<evidence type="ECO:0000256" key="9">
    <source>
        <dbReference type="ARBA" id="ARBA00022917"/>
    </source>
</evidence>
<evidence type="ECO:0000256" key="4">
    <source>
        <dbReference type="ARBA" id="ARBA00022598"/>
    </source>
</evidence>
<evidence type="ECO:0000256" key="11">
    <source>
        <dbReference type="ARBA" id="ARBA00049515"/>
    </source>
</evidence>
<evidence type="ECO:0000256" key="8">
    <source>
        <dbReference type="ARBA" id="ARBA00022840"/>
    </source>
</evidence>
<protein>
    <recommendedName>
        <fullName evidence="2 12">Threonine--tRNA ligase</fullName>
        <ecNumber evidence="2 12">6.1.1.3</ecNumber>
    </recommendedName>
</protein>
<evidence type="ECO:0000256" key="10">
    <source>
        <dbReference type="ARBA" id="ARBA00023146"/>
    </source>
</evidence>
<proteinExistence type="inferred from homology"/>
<dbReference type="CDD" id="cd00771">
    <property type="entry name" value="ThrRS_core"/>
    <property type="match status" value="1"/>
</dbReference>
<dbReference type="EC" id="6.1.1.3" evidence="2 12"/>
<comment type="caution">
    <text evidence="14">The sequence shown here is derived from an EMBL/GenBank/DDBJ whole genome shotgun (WGS) entry which is preliminary data.</text>
</comment>
<keyword evidence="6" id="KW-0547">Nucleotide-binding</keyword>
<sequence>MDDIDHRSLGNRLDLFHQQEDGPGMVFWHPRGWALYRVVEDHVRRRMARAGYREVRTPQLLARGLWNRSGHWQKFGAQMFAVADEGRIMALKPMSCPGHVQIFNKRVRSYRELPIRYFEFGAVHRNEPSGALQGLMRARGFVQDDAHVFCHADQVEAEVARFCGLLRRIYADFGFDEFDVAFATRPPQRAGSDEVWDRAEAALAGAARQAGLDCETLPGEGAFYGPKLEFHLRDSRGRRWQCGVIQLDLVMPERLGAAYVDEHSHAVAPVMLHHAVLGSLERFIGILLEHHEGRLPLWLAPEQLVVASIGADDVVPACRVAEAFEAAGLRVALDARPERLSRKIVDAHADGVPVLAAIGAREARDGTVALRYRDGRQDSLPLAAAIERLSAEARSPAETSALAA</sequence>
<name>A0A211ZUA7_9PROT</name>
<dbReference type="AlphaFoldDB" id="A0A211ZUA7"/>
<dbReference type="PRINTS" id="PR01047">
    <property type="entry name" value="TRNASYNTHTHR"/>
</dbReference>
<dbReference type="Gene3D" id="3.30.930.10">
    <property type="entry name" value="Bira Bifunctional Protein, Domain 2"/>
    <property type="match status" value="1"/>
</dbReference>
<comment type="catalytic activity">
    <reaction evidence="11">
        <text>tRNA(Thr) + L-threonine + ATP = L-threonyl-tRNA(Thr) + AMP + diphosphate + H(+)</text>
        <dbReference type="Rhea" id="RHEA:24624"/>
        <dbReference type="Rhea" id="RHEA-COMP:9670"/>
        <dbReference type="Rhea" id="RHEA-COMP:9704"/>
        <dbReference type="ChEBI" id="CHEBI:15378"/>
        <dbReference type="ChEBI" id="CHEBI:30616"/>
        <dbReference type="ChEBI" id="CHEBI:33019"/>
        <dbReference type="ChEBI" id="CHEBI:57926"/>
        <dbReference type="ChEBI" id="CHEBI:78442"/>
        <dbReference type="ChEBI" id="CHEBI:78534"/>
        <dbReference type="ChEBI" id="CHEBI:456215"/>
        <dbReference type="EC" id="6.1.1.3"/>
    </reaction>
</comment>
<keyword evidence="7" id="KW-0862">Zinc</keyword>
<dbReference type="OrthoDB" id="9802304at2"/>
<dbReference type="Gene3D" id="3.40.50.800">
    <property type="entry name" value="Anticodon-binding domain"/>
    <property type="match status" value="1"/>
</dbReference>
<dbReference type="InterPro" id="IPR002314">
    <property type="entry name" value="aa-tRNA-synt_IIb"/>
</dbReference>
<keyword evidence="5" id="KW-0479">Metal-binding</keyword>
<evidence type="ECO:0000313" key="15">
    <source>
        <dbReference type="Proteomes" id="UP000196655"/>
    </source>
</evidence>
<evidence type="ECO:0000256" key="6">
    <source>
        <dbReference type="ARBA" id="ARBA00022741"/>
    </source>
</evidence>
<dbReference type="GO" id="GO:0006435">
    <property type="term" value="P:threonyl-tRNA aminoacylation"/>
    <property type="evidence" value="ECO:0007669"/>
    <property type="project" value="UniProtKB-UniRule"/>
</dbReference>
<dbReference type="STRING" id="1122125.GCA_000423185_02981"/>
<comment type="similarity">
    <text evidence="1">Belongs to the class-II aminoacyl-tRNA synthetase family.</text>
</comment>
<evidence type="ECO:0000256" key="2">
    <source>
        <dbReference type="ARBA" id="ARBA00013163"/>
    </source>
</evidence>
<dbReference type="SUPFAM" id="SSF52954">
    <property type="entry name" value="Class II aaRS ABD-related"/>
    <property type="match status" value="1"/>
</dbReference>
<dbReference type="PROSITE" id="PS50862">
    <property type="entry name" value="AA_TRNA_LIGASE_II"/>
    <property type="match status" value="1"/>
</dbReference>
<dbReference type="Proteomes" id="UP000196655">
    <property type="component" value="Unassembled WGS sequence"/>
</dbReference>
<dbReference type="InterPro" id="IPR045864">
    <property type="entry name" value="aa-tRNA-synth_II/BPL/LPL"/>
</dbReference>
<dbReference type="PANTHER" id="PTHR11451">
    <property type="entry name" value="THREONINE-TRNA LIGASE"/>
    <property type="match status" value="1"/>
</dbReference>
<gene>
    <name evidence="14" type="ORF">BWR60_03315</name>
</gene>
<keyword evidence="10" id="KW-0030">Aminoacyl-tRNA synthetase</keyword>
<evidence type="ECO:0000313" key="14">
    <source>
        <dbReference type="EMBL" id="OWJ68789.1"/>
    </source>
</evidence>
<dbReference type="PANTHER" id="PTHR11451:SF44">
    <property type="entry name" value="THREONINE--TRNA LIGASE, CHLOROPLASTIC_MITOCHONDRIAL 2"/>
    <property type="match status" value="1"/>
</dbReference>
<organism evidence="14 15">
    <name type="scientific">Inquilinus limosus</name>
    <dbReference type="NCBI Taxonomy" id="171674"/>
    <lineage>
        <taxon>Bacteria</taxon>
        <taxon>Pseudomonadati</taxon>
        <taxon>Pseudomonadota</taxon>
        <taxon>Alphaproteobacteria</taxon>
        <taxon>Rhodospirillales</taxon>
        <taxon>Rhodospirillaceae</taxon>
        <taxon>Inquilinus</taxon>
    </lineage>
</organism>
<dbReference type="RefSeq" id="WP_088149578.1">
    <property type="nucleotide sequence ID" value="NZ_NHON01000003.1"/>
</dbReference>
<dbReference type="NCBIfam" id="TIGR00418">
    <property type="entry name" value="thrS"/>
    <property type="match status" value="1"/>
</dbReference>
<dbReference type="GO" id="GO:0005829">
    <property type="term" value="C:cytosol"/>
    <property type="evidence" value="ECO:0007669"/>
    <property type="project" value="TreeGrafter"/>
</dbReference>
<dbReference type="GO" id="GO:0004829">
    <property type="term" value="F:threonine-tRNA ligase activity"/>
    <property type="evidence" value="ECO:0007669"/>
    <property type="project" value="UniProtKB-UniRule"/>
</dbReference>
<accession>A0A211ZUA7</accession>
<dbReference type="SUPFAM" id="SSF55681">
    <property type="entry name" value="Class II aaRS and biotin synthetases"/>
    <property type="match status" value="1"/>
</dbReference>
<dbReference type="InterPro" id="IPR033728">
    <property type="entry name" value="ThrRS_core"/>
</dbReference>
<keyword evidence="15" id="KW-1185">Reference proteome</keyword>
<dbReference type="Pfam" id="PF00587">
    <property type="entry name" value="tRNA-synt_2b"/>
    <property type="match status" value="1"/>
</dbReference>
<evidence type="ECO:0000256" key="7">
    <source>
        <dbReference type="ARBA" id="ARBA00022833"/>
    </source>
</evidence>
<dbReference type="GO" id="GO:0046872">
    <property type="term" value="F:metal ion binding"/>
    <property type="evidence" value="ECO:0007669"/>
    <property type="project" value="UniProtKB-KW"/>
</dbReference>
<evidence type="ECO:0000256" key="3">
    <source>
        <dbReference type="ARBA" id="ARBA00022490"/>
    </source>
</evidence>
<feature type="domain" description="Aminoacyl-transfer RNA synthetases class-II family profile" evidence="13">
    <location>
        <begin position="5"/>
        <end position="296"/>
    </location>
</feature>
<evidence type="ECO:0000256" key="1">
    <source>
        <dbReference type="ARBA" id="ARBA00008226"/>
    </source>
</evidence>
<dbReference type="GO" id="GO:0005524">
    <property type="term" value="F:ATP binding"/>
    <property type="evidence" value="ECO:0007669"/>
    <property type="project" value="UniProtKB-KW"/>
</dbReference>
<dbReference type="InterPro" id="IPR036621">
    <property type="entry name" value="Anticodon-bd_dom_sf"/>
</dbReference>
<dbReference type="InterPro" id="IPR004154">
    <property type="entry name" value="Anticodon-bd"/>
</dbReference>
<keyword evidence="4 14" id="KW-0436">Ligase</keyword>
<dbReference type="EMBL" id="NHON01000003">
    <property type="protein sequence ID" value="OWJ68789.1"/>
    <property type="molecule type" value="Genomic_DNA"/>
</dbReference>
<dbReference type="InterPro" id="IPR006195">
    <property type="entry name" value="aa-tRNA-synth_II"/>
</dbReference>
<evidence type="ECO:0000256" key="5">
    <source>
        <dbReference type="ARBA" id="ARBA00022723"/>
    </source>
</evidence>
<evidence type="ECO:0000256" key="12">
    <source>
        <dbReference type="NCBIfam" id="TIGR00418"/>
    </source>
</evidence>
<keyword evidence="3" id="KW-0963">Cytoplasm</keyword>